<keyword evidence="2" id="KW-1185">Reference proteome</keyword>
<comment type="caution">
    <text evidence="1">The sequence shown here is derived from an EMBL/GenBank/DDBJ whole genome shotgun (WGS) entry which is preliminary data.</text>
</comment>
<dbReference type="EMBL" id="WNYA01000012">
    <property type="protein sequence ID" value="KAG8551098.1"/>
    <property type="molecule type" value="Genomic_DNA"/>
</dbReference>
<evidence type="ECO:0000313" key="2">
    <source>
        <dbReference type="Proteomes" id="UP000824782"/>
    </source>
</evidence>
<proteinExistence type="predicted"/>
<evidence type="ECO:0000313" key="1">
    <source>
        <dbReference type="EMBL" id="KAG8551098.1"/>
    </source>
</evidence>
<reference evidence="1" key="1">
    <citation type="thesis" date="2020" institute="ProQuest LLC" country="789 East Eisenhower Parkway, Ann Arbor, MI, USA">
        <title>Comparative Genomics and Chromosome Evolution.</title>
        <authorList>
            <person name="Mudd A.B."/>
        </authorList>
    </citation>
    <scope>NUCLEOTIDE SEQUENCE</scope>
    <source>
        <strain evidence="1">237g6f4</strain>
        <tissue evidence="1">Blood</tissue>
    </source>
</reference>
<dbReference type="Proteomes" id="UP000824782">
    <property type="component" value="Unassembled WGS sequence"/>
</dbReference>
<sequence>MLPNTFSGSDLGLDKKAWTMSSGSGNVFKRVDLCSGGNWTYFKSPSVSASCLMMGMVECISGGYVTHGGDGSCCSTCIT</sequence>
<name>A0AAV6ZYD8_ENGPU</name>
<accession>A0AAV6ZYD8</accession>
<organism evidence="1 2">
    <name type="scientific">Engystomops pustulosus</name>
    <name type="common">Tungara frog</name>
    <name type="synonym">Physalaemus pustulosus</name>
    <dbReference type="NCBI Taxonomy" id="76066"/>
    <lineage>
        <taxon>Eukaryota</taxon>
        <taxon>Metazoa</taxon>
        <taxon>Chordata</taxon>
        <taxon>Craniata</taxon>
        <taxon>Vertebrata</taxon>
        <taxon>Euteleostomi</taxon>
        <taxon>Amphibia</taxon>
        <taxon>Batrachia</taxon>
        <taxon>Anura</taxon>
        <taxon>Neobatrachia</taxon>
        <taxon>Hyloidea</taxon>
        <taxon>Leptodactylidae</taxon>
        <taxon>Leiuperinae</taxon>
        <taxon>Engystomops</taxon>
    </lineage>
</organism>
<dbReference type="AlphaFoldDB" id="A0AAV6ZYD8"/>
<protein>
    <submittedName>
        <fullName evidence="1">Uncharacterized protein</fullName>
    </submittedName>
</protein>
<gene>
    <name evidence="1" type="ORF">GDO81_018461</name>
</gene>